<dbReference type="AlphaFoldDB" id="D5ADC7"/>
<name>D5ADC7_PICSI</name>
<reference evidence="1" key="1">
    <citation type="submission" date="2010-04" db="EMBL/GenBank/DDBJ databases">
        <authorList>
            <person name="Reid K.E."/>
            <person name="Liao N."/>
            <person name="Chan S."/>
            <person name="Docking R."/>
            <person name="Taylor G."/>
            <person name="Moore R."/>
            <person name="Mayo M."/>
            <person name="Munro S."/>
            <person name="King J."/>
            <person name="Yanchuk A."/>
            <person name="Holt R."/>
            <person name="Jones S."/>
            <person name="Marra M."/>
            <person name="Ritland C.E."/>
            <person name="Ritland K."/>
            <person name="Bohlmann J."/>
        </authorList>
    </citation>
    <scope>NUCLEOTIDE SEQUENCE</scope>
    <source>
        <tissue evidence="1">Bud</tissue>
    </source>
</reference>
<accession>D5ADC7</accession>
<protein>
    <submittedName>
        <fullName evidence="1">Uncharacterized protein</fullName>
    </submittedName>
</protein>
<dbReference type="EMBL" id="BT124284">
    <property type="protein sequence ID" value="ADE77546.1"/>
    <property type="molecule type" value="mRNA"/>
</dbReference>
<organism evidence="1">
    <name type="scientific">Picea sitchensis</name>
    <name type="common">Sitka spruce</name>
    <name type="synonym">Pinus sitchensis</name>
    <dbReference type="NCBI Taxonomy" id="3332"/>
    <lineage>
        <taxon>Eukaryota</taxon>
        <taxon>Viridiplantae</taxon>
        <taxon>Streptophyta</taxon>
        <taxon>Embryophyta</taxon>
        <taxon>Tracheophyta</taxon>
        <taxon>Spermatophyta</taxon>
        <taxon>Pinopsida</taxon>
        <taxon>Pinidae</taxon>
        <taxon>Conifers I</taxon>
        <taxon>Pinales</taxon>
        <taxon>Pinaceae</taxon>
        <taxon>Picea</taxon>
    </lineage>
</organism>
<sequence>MKARRNYLSYCRIGLSGTLNMLLKSRDQKYLIGEASCGICQESFNTSINGIPNGLMNVSV</sequence>
<evidence type="ECO:0000313" key="1">
    <source>
        <dbReference type="EMBL" id="ADE77546.1"/>
    </source>
</evidence>
<proteinExistence type="evidence at transcript level"/>